<comment type="catalytic activity">
    <reaction evidence="1 15">
        <text>alpha-D-galactose 1-phosphate + UDP-alpha-D-glucose = alpha-D-glucose 1-phosphate + UDP-alpha-D-galactose</text>
        <dbReference type="Rhea" id="RHEA:13989"/>
        <dbReference type="ChEBI" id="CHEBI:58336"/>
        <dbReference type="ChEBI" id="CHEBI:58601"/>
        <dbReference type="ChEBI" id="CHEBI:58885"/>
        <dbReference type="ChEBI" id="CHEBI:66914"/>
        <dbReference type="EC" id="2.7.7.12"/>
    </reaction>
</comment>
<evidence type="ECO:0000256" key="4">
    <source>
        <dbReference type="ARBA" id="ARBA00010951"/>
    </source>
</evidence>
<reference evidence="18 19" key="1">
    <citation type="submission" date="2019-03" db="EMBL/GenBank/DDBJ databases">
        <title>Diversity of the mouse oral microbiome.</title>
        <authorList>
            <person name="Joseph S."/>
            <person name="Aduse-Opoku J."/>
            <person name="Curtis M."/>
            <person name="Wade W."/>
            <person name="Hashim A."/>
        </authorList>
    </citation>
    <scope>NUCLEOTIDE SEQUENCE [LARGE SCALE GENOMIC DNA]</scope>
    <source>
        <strain evidence="18 19">P1012</strain>
    </source>
</reference>
<evidence type="ECO:0000256" key="11">
    <source>
        <dbReference type="ARBA" id="ARBA00023144"/>
    </source>
</evidence>
<evidence type="ECO:0000256" key="1">
    <source>
        <dbReference type="ARBA" id="ARBA00001107"/>
    </source>
</evidence>
<accession>A0A4Y9FUF1</accession>
<dbReference type="EC" id="2.7.7.12" evidence="5 13"/>
<evidence type="ECO:0000256" key="12">
    <source>
        <dbReference type="ARBA" id="ARBA00023277"/>
    </source>
</evidence>
<dbReference type="UniPathway" id="UPA00214"/>
<keyword evidence="9 15" id="KW-0479">Metal-binding</keyword>
<comment type="pathway">
    <text evidence="3 15">Carbohydrate metabolism; galactose metabolism.</text>
</comment>
<evidence type="ECO:0000256" key="8">
    <source>
        <dbReference type="ARBA" id="ARBA00022695"/>
    </source>
</evidence>
<dbReference type="RefSeq" id="WP_135114603.1">
    <property type="nucleotide sequence ID" value="NZ_JADGLL010000021.1"/>
</dbReference>
<evidence type="ECO:0000256" key="9">
    <source>
        <dbReference type="ARBA" id="ARBA00022723"/>
    </source>
</evidence>
<dbReference type="STRING" id="300019.BO218_08195"/>
<protein>
    <recommendedName>
        <fullName evidence="6 13">Galactose-1-phosphate uridylyltransferase</fullName>
        <ecNumber evidence="5 13">2.7.7.12</ecNumber>
    </recommendedName>
</protein>
<evidence type="ECO:0000256" key="6">
    <source>
        <dbReference type="ARBA" id="ARBA00016340"/>
    </source>
</evidence>
<dbReference type="GO" id="GO:0008108">
    <property type="term" value="F:UDP-glucose:hexose-1-phosphate uridylyltransferase activity"/>
    <property type="evidence" value="ECO:0007669"/>
    <property type="project" value="UniProtKB-UniRule"/>
</dbReference>
<evidence type="ECO:0000256" key="5">
    <source>
        <dbReference type="ARBA" id="ARBA00012384"/>
    </source>
</evidence>
<organism evidence="18 19">
    <name type="scientific">Microbacterium paludicola</name>
    <dbReference type="NCBI Taxonomy" id="300019"/>
    <lineage>
        <taxon>Bacteria</taxon>
        <taxon>Bacillati</taxon>
        <taxon>Actinomycetota</taxon>
        <taxon>Actinomycetes</taxon>
        <taxon>Micrococcales</taxon>
        <taxon>Microbacteriaceae</taxon>
        <taxon>Microbacterium</taxon>
    </lineage>
</organism>
<dbReference type="InterPro" id="IPR005849">
    <property type="entry name" value="GalP_Utransf_N"/>
</dbReference>
<dbReference type="PANTHER" id="PTHR11943">
    <property type="entry name" value="GALACTOSE-1-PHOSPHATE URIDYLYLTRANSFERASE"/>
    <property type="match status" value="1"/>
</dbReference>
<evidence type="ECO:0000256" key="3">
    <source>
        <dbReference type="ARBA" id="ARBA00004947"/>
    </source>
</evidence>
<dbReference type="InterPro" id="IPR019779">
    <property type="entry name" value="GalP_UDPtransf1_His-AS"/>
</dbReference>
<evidence type="ECO:0000313" key="18">
    <source>
        <dbReference type="EMBL" id="TFU32630.1"/>
    </source>
</evidence>
<name>A0A4Y9FUF1_9MICO</name>
<dbReference type="Pfam" id="PF02744">
    <property type="entry name" value="GalP_UDP_tr_C"/>
    <property type="match status" value="1"/>
</dbReference>
<keyword evidence="7 15" id="KW-0808">Transferase</keyword>
<gene>
    <name evidence="18" type="primary">galT</name>
    <name evidence="18" type="ORF">E4U02_09500</name>
</gene>
<feature type="domain" description="Galactose-1-phosphate uridyl transferase N-terminal" evidence="16">
    <location>
        <begin position="94"/>
        <end position="233"/>
    </location>
</feature>
<dbReference type="Proteomes" id="UP000298358">
    <property type="component" value="Unassembled WGS sequence"/>
</dbReference>
<proteinExistence type="inferred from homology"/>
<dbReference type="Pfam" id="PF01087">
    <property type="entry name" value="GalP_UDP_transf"/>
    <property type="match status" value="1"/>
</dbReference>
<evidence type="ECO:0000256" key="14">
    <source>
        <dbReference type="PIRSR" id="PIRSR000808-1"/>
    </source>
</evidence>
<evidence type="ECO:0000313" key="19">
    <source>
        <dbReference type="Proteomes" id="UP000298358"/>
    </source>
</evidence>
<feature type="domain" description="Galactose-1-phosphate uridyl transferase C-terminal" evidence="17">
    <location>
        <begin position="260"/>
        <end position="400"/>
    </location>
</feature>
<dbReference type="InterPro" id="IPR036265">
    <property type="entry name" value="HIT-like_sf"/>
</dbReference>
<evidence type="ECO:0000256" key="15">
    <source>
        <dbReference type="RuleBase" id="RU000506"/>
    </source>
</evidence>
<keyword evidence="8 15" id="KW-0548">Nucleotidyltransferase</keyword>
<dbReference type="GO" id="GO:0005737">
    <property type="term" value="C:cytoplasm"/>
    <property type="evidence" value="ECO:0007669"/>
    <property type="project" value="TreeGrafter"/>
</dbReference>
<evidence type="ECO:0000259" key="16">
    <source>
        <dbReference type="Pfam" id="PF01087"/>
    </source>
</evidence>
<comment type="similarity">
    <text evidence="4 15">Belongs to the galactose-1-phosphate uridylyltransferase type 1 family.</text>
</comment>
<evidence type="ECO:0000259" key="17">
    <source>
        <dbReference type="Pfam" id="PF02744"/>
    </source>
</evidence>
<evidence type="ECO:0000256" key="13">
    <source>
        <dbReference type="NCBIfam" id="TIGR00209"/>
    </source>
</evidence>
<dbReference type="Gene3D" id="3.30.428.10">
    <property type="entry name" value="HIT-like"/>
    <property type="match status" value="2"/>
</dbReference>
<evidence type="ECO:0000256" key="2">
    <source>
        <dbReference type="ARBA" id="ARBA00001947"/>
    </source>
</evidence>
<evidence type="ECO:0000256" key="10">
    <source>
        <dbReference type="ARBA" id="ARBA00022833"/>
    </source>
</evidence>
<dbReference type="EMBL" id="SPQB01000021">
    <property type="protein sequence ID" value="TFU32630.1"/>
    <property type="molecule type" value="Genomic_DNA"/>
</dbReference>
<comment type="caution">
    <text evidence="18">The sequence shown here is derived from an EMBL/GenBank/DDBJ whole genome shotgun (WGS) entry which is preliminary data.</text>
</comment>
<keyword evidence="12 15" id="KW-0119">Carbohydrate metabolism</keyword>
<dbReference type="AlphaFoldDB" id="A0A4Y9FUF1"/>
<dbReference type="NCBIfam" id="TIGR00209">
    <property type="entry name" value="galT_1"/>
    <property type="match status" value="1"/>
</dbReference>
<dbReference type="InterPro" id="IPR001937">
    <property type="entry name" value="GalP_UDPtransf1"/>
</dbReference>
<dbReference type="PIRSF" id="PIRSF000808">
    <property type="entry name" value="GalT"/>
    <property type="match status" value="1"/>
</dbReference>
<keyword evidence="10" id="KW-0862">Zinc</keyword>
<comment type="cofactor">
    <cofactor evidence="2">
        <name>Zn(2+)</name>
        <dbReference type="ChEBI" id="CHEBI:29105"/>
    </cofactor>
</comment>
<dbReference type="PROSITE" id="PS00117">
    <property type="entry name" value="GAL_P_UDP_TRANSF_I"/>
    <property type="match status" value="1"/>
</dbReference>
<feature type="active site" description="Tele-UMP-histidine intermediate" evidence="14">
    <location>
        <position position="224"/>
    </location>
</feature>
<dbReference type="OrthoDB" id="9769064at2"/>
<dbReference type="GO" id="GO:0033499">
    <property type="term" value="P:galactose catabolic process via UDP-galactose, Leloir pathway"/>
    <property type="evidence" value="ECO:0007669"/>
    <property type="project" value="TreeGrafter"/>
</dbReference>
<dbReference type="SUPFAM" id="SSF54197">
    <property type="entry name" value="HIT-like"/>
    <property type="match status" value="2"/>
</dbReference>
<keyword evidence="19" id="KW-1185">Reference proteome</keyword>
<dbReference type="InterPro" id="IPR005850">
    <property type="entry name" value="GalP_Utransf_C"/>
</dbReference>
<sequence>MTFSANPPAGAPVPEAVELGAGVVRRTARLADGRELLYFDDPGTTLPPERRVDERDLAPRPETATMRRDVLTGDWISVATSRQGRVVMPPADLDPLAPQSPTNPSELPSNYDVAVFENRSPSFGPALDEATGDAPAAVDPARGLDDLDAPGLGRTRSSVGRCEVVCFSPERTGSFGTQTVTRARTVIEAWADRTAALSALPGVRQVFVFENRGAEIGVTLQHPHGQIYAYPYVTPRTQTLLASIEREGADLFERIIEFEAAGPRVLLEGEHWIAYVPFAARWPIEVHMAPRRHVPDFAALSTAERDELAPLYLRLLRGVDAMYRTDSNIAFAGGTPYIAAWHQAPVEIGRDTARLHLQLTSPRRGADKLKFLAGSEAAMGAWIGDIPPEQSADRLREALATITEDPACDSLNQQGGSK</sequence>
<keyword evidence="11 15" id="KW-0299">Galactose metabolism</keyword>
<dbReference type="GO" id="GO:0008270">
    <property type="term" value="F:zinc ion binding"/>
    <property type="evidence" value="ECO:0007669"/>
    <property type="project" value="InterPro"/>
</dbReference>
<dbReference type="PANTHER" id="PTHR11943:SF1">
    <property type="entry name" value="GALACTOSE-1-PHOSPHATE URIDYLYLTRANSFERASE"/>
    <property type="match status" value="1"/>
</dbReference>
<evidence type="ECO:0000256" key="7">
    <source>
        <dbReference type="ARBA" id="ARBA00022679"/>
    </source>
</evidence>